<protein>
    <submittedName>
        <fullName evidence="1">Uncharacterized protein</fullName>
    </submittedName>
</protein>
<reference evidence="1" key="1">
    <citation type="journal article" date="2020" name="Nature">
        <title>Giant virus diversity and host interactions through global metagenomics.</title>
        <authorList>
            <person name="Schulz F."/>
            <person name="Roux S."/>
            <person name="Paez-Espino D."/>
            <person name="Jungbluth S."/>
            <person name="Walsh D.A."/>
            <person name="Denef V.J."/>
            <person name="McMahon K.D."/>
            <person name="Konstantinidis K.T."/>
            <person name="Eloe-Fadrosh E.A."/>
            <person name="Kyrpides N.C."/>
            <person name="Woyke T."/>
        </authorList>
    </citation>
    <scope>NUCLEOTIDE SEQUENCE</scope>
    <source>
        <strain evidence="1">GVMAG-M-3300027708-5</strain>
    </source>
</reference>
<accession>A0A6C0JHE7</accession>
<name>A0A6C0JHE7_9ZZZZ</name>
<dbReference type="AlphaFoldDB" id="A0A6C0JHE7"/>
<evidence type="ECO:0000313" key="1">
    <source>
        <dbReference type="EMBL" id="QHU05072.1"/>
    </source>
</evidence>
<organism evidence="1">
    <name type="scientific">viral metagenome</name>
    <dbReference type="NCBI Taxonomy" id="1070528"/>
    <lineage>
        <taxon>unclassified sequences</taxon>
        <taxon>metagenomes</taxon>
        <taxon>organismal metagenomes</taxon>
    </lineage>
</organism>
<sequence>MSTIDSIDDNELFNIVEKLFISYLHETIEPEYVEEENICCNETEKCLIKFYAKLLKTLEPYKKMSKRDIFLTLIYIYYSLNLNEPTADWLTMHFLKENSDNELETINLYVEITSGDIQINISSCIRRQMMGLLILP</sequence>
<dbReference type="EMBL" id="MN740407">
    <property type="protein sequence ID" value="QHU05072.1"/>
    <property type="molecule type" value="Genomic_DNA"/>
</dbReference>
<proteinExistence type="predicted"/>